<accession>A0A0B5FE75</accession>
<protein>
    <submittedName>
        <fullName evidence="1">Uncharacterized protein</fullName>
    </submittedName>
</protein>
<evidence type="ECO:0000313" key="2">
    <source>
        <dbReference type="Proteomes" id="UP000035036"/>
    </source>
</evidence>
<name>A0A0B5FE75_9BACT</name>
<reference evidence="1 2" key="1">
    <citation type="journal article" date="2015" name="Genome Announc.">
        <title>Genomes of Geoalkalibacter ferrihydriticus Z-0531T and Geoalkalibacter subterraneus Red1T, Two Haloalkaliphilic Metal-Reducing Deltaproteobacteria.</title>
        <authorList>
            <person name="Badalamenti J.P."/>
            <person name="Krajmalnik-Brown R."/>
            <person name="Torres C.I."/>
            <person name="Bond D.R."/>
        </authorList>
    </citation>
    <scope>NUCLEOTIDE SEQUENCE [LARGE SCALE GENOMIC DNA]</scope>
    <source>
        <strain evidence="1 2">Red1</strain>
    </source>
</reference>
<dbReference type="EMBL" id="CP010311">
    <property type="protein sequence ID" value="AJF05573.1"/>
    <property type="molecule type" value="Genomic_DNA"/>
</dbReference>
<evidence type="ECO:0000313" key="1">
    <source>
        <dbReference type="EMBL" id="AJF05573.1"/>
    </source>
</evidence>
<proteinExistence type="predicted"/>
<keyword evidence="2" id="KW-1185">Reference proteome</keyword>
<dbReference type="RefSeq" id="WP_040198953.1">
    <property type="nucleotide sequence ID" value="NZ_CP010311.1"/>
</dbReference>
<sequence>MGWIYAFRDSRYDVGIKLGWEKSKYGNKYITIAHSYSPAEIIYEAAWEIETEVKDRSQSNAIEEKASQNLTNLNFPNNGREWFNIDTKSCIEIVSDNLKLKSVKINKLSNNNHDDFRYPKHLDSPRMSKHKQVLWVYEENITKRIKLQRIDEWKTPRETRKRYSRNGFKPIAAFTYQSGVNINSNIKIHRLWETTLTNYKTPIDNSTYGWLPENVSGEEVIHYLAKNHFEQLSPPFNNKPFGVRTSYNIAE</sequence>
<dbReference type="AlphaFoldDB" id="A0A0B5FE75"/>
<dbReference type="KEGG" id="gsb:GSUB_01895"/>
<dbReference type="Proteomes" id="UP000035036">
    <property type="component" value="Chromosome"/>
</dbReference>
<dbReference type="HOGENOM" id="CLU_1105901_0_0_7"/>
<gene>
    <name evidence="1" type="ORF">GSUB_01895</name>
</gene>
<organism evidence="1 2">
    <name type="scientific">Geoalkalibacter subterraneus</name>
    <dbReference type="NCBI Taxonomy" id="483547"/>
    <lineage>
        <taxon>Bacteria</taxon>
        <taxon>Pseudomonadati</taxon>
        <taxon>Thermodesulfobacteriota</taxon>
        <taxon>Desulfuromonadia</taxon>
        <taxon>Desulfuromonadales</taxon>
        <taxon>Geoalkalibacteraceae</taxon>
        <taxon>Geoalkalibacter</taxon>
    </lineage>
</organism>